<keyword evidence="6" id="KW-0460">Magnesium</keyword>
<protein>
    <recommendedName>
        <fullName evidence="10">Extra-large guanine nucleotide-binding protein 1</fullName>
    </recommendedName>
</protein>
<keyword evidence="3 5" id="KW-0342">GTP-binding</keyword>
<sequence length="914" mass="100905">MTSVFRSILPGSSAKNEDFDDGGADDDFSVEYSFAMEYSGPPVSHDIPQVVPIDIRRIPTASVAARAVVLKDFSVPVIHPVAKSDQSKKNVLGESSSGSEAAERSSKLARSGGRVYSRKPENGSDAEVAPEARDGYVRNSKESGGTQSSSDGSRLPDDASHLLGSSDVEGVDEGRIAAVTCDRSPHAKTMEASSENSSCDESSGPGNRMPAVTFRDSPSVDSVYQESDEYENVDFPERPVALNVGKKGSCYKCHKGNRFAEKEICLVCGAKYCKNCLLRAMGDMPEGRKCITCIGYQIDESRRGSLGKSSGMLKKLLASDTVNKIMSSELSCEANQLPSHLICVNGRPLSIGELVKLQSSPNPPKKLKPGKYWYDKVSGFWGKEGEKPSQIITAELAIGSRIAEVASNGDTNVLINNRRITKAELWMLQAAGINCEGNIHFWLTADGSCMHEGMNNTLGHLWARKRVKIVCAALSLPYPSDTLFSDSVEDDKAAAVARDQKMMNKILLVGCDHSGTSTIFKQAKIVYGVPFSEDEKQSIKFVIQRNVYSYIGLLLEGRARFEEDYMVEMRRQQADEPGPSGSGDSGSVDESNIYSLSRKLKSFSDWLLQTMDSGNLELIFPAATQMYSPLIAELWKDKAFQATYSRRNELHSLPKAANYFLDRAVEIAQNDYEPTQMDILHAEGITSSNGVASMEFSFPKPSLDCYMESTDQNDSAVRYQLIRVHLSSLGENCKWLEMFEDVDLVVLCVSLTDYDEYHEDINGVRTNKMVASKNAFESIVTHPTLCDKNFLLILNKLDLLEEKIEDAPLKRCPWLEDFNPVTSIQPHRANSKGNPSLAQRAFYFVAVKFKRLFASLTDRKLFVISGMGLEAVSVDMALRYGREILKWNDEMQPVSMNESSCESITMDPSASLYS</sequence>
<evidence type="ECO:0000256" key="3">
    <source>
        <dbReference type="ARBA" id="ARBA00023134"/>
    </source>
</evidence>
<feature type="binding site" evidence="6">
    <location>
        <position position="688"/>
    </location>
    <ligand>
        <name>Mg(2+)</name>
        <dbReference type="ChEBI" id="CHEBI:18420"/>
    </ligand>
</feature>
<dbReference type="EMBL" id="PNBA02000008">
    <property type="protein sequence ID" value="KAG6415008.1"/>
    <property type="molecule type" value="Genomic_DNA"/>
</dbReference>
<dbReference type="PANTHER" id="PTHR36486:SF4">
    <property type="entry name" value="PH DOMAIN-CONTAINING PROTEIN"/>
    <property type="match status" value="1"/>
</dbReference>
<dbReference type="PANTHER" id="PTHR36486">
    <property type="entry name" value="OS01G0977800 PROTEIN"/>
    <property type="match status" value="1"/>
</dbReference>
<dbReference type="OrthoDB" id="5817230at2759"/>
<evidence type="ECO:0000256" key="6">
    <source>
        <dbReference type="PIRSR" id="PIRSR601019-2"/>
    </source>
</evidence>
<feature type="compositionally biased region" description="Low complexity" evidence="7">
    <location>
        <begin position="191"/>
        <end position="203"/>
    </location>
</feature>
<evidence type="ECO:0000256" key="7">
    <source>
        <dbReference type="SAM" id="MobiDB-lite"/>
    </source>
</evidence>
<reference evidence="8" key="1">
    <citation type="submission" date="2018-01" db="EMBL/GenBank/DDBJ databases">
        <authorList>
            <person name="Mao J.F."/>
        </authorList>
    </citation>
    <scope>NUCLEOTIDE SEQUENCE</scope>
    <source>
        <strain evidence="8">Huo1</strain>
        <tissue evidence="8">Leaf</tissue>
    </source>
</reference>
<dbReference type="PROSITE" id="PS51882">
    <property type="entry name" value="G_ALPHA"/>
    <property type="match status" value="1"/>
</dbReference>
<evidence type="ECO:0000313" key="9">
    <source>
        <dbReference type="Proteomes" id="UP000298416"/>
    </source>
</evidence>
<dbReference type="Proteomes" id="UP000298416">
    <property type="component" value="Unassembled WGS sequence"/>
</dbReference>
<evidence type="ECO:0000256" key="5">
    <source>
        <dbReference type="PIRSR" id="PIRSR601019-1"/>
    </source>
</evidence>
<dbReference type="Gene3D" id="1.10.400.10">
    <property type="entry name" value="GI Alpha 1, domain 2-like"/>
    <property type="match status" value="1"/>
</dbReference>
<feature type="binding site" evidence="5">
    <location>
        <begin position="795"/>
        <end position="798"/>
    </location>
    <ligand>
        <name>GTP</name>
        <dbReference type="ChEBI" id="CHEBI:37565"/>
    </ligand>
</feature>
<feature type="region of interest" description="Disordered" evidence="7">
    <location>
        <begin position="184"/>
        <end position="215"/>
    </location>
</feature>
<dbReference type="PRINTS" id="PR00318">
    <property type="entry name" value="GPROTEINA"/>
</dbReference>
<dbReference type="InterPro" id="IPR027417">
    <property type="entry name" value="P-loop_NTPase"/>
</dbReference>
<dbReference type="GO" id="GO:0003924">
    <property type="term" value="F:GTPase activity"/>
    <property type="evidence" value="ECO:0007669"/>
    <property type="project" value="InterPro"/>
</dbReference>
<dbReference type="InterPro" id="IPR011025">
    <property type="entry name" value="GproteinA_insert"/>
</dbReference>
<dbReference type="GO" id="GO:0007186">
    <property type="term" value="P:G protein-coupled receptor signaling pathway"/>
    <property type="evidence" value="ECO:0007669"/>
    <property type="project" value="InterPro"/>
</dbReference>
<feature type="region of interest" description="Disordered" evidence="7">
    <location>
        <begin position="1"/>
        <end position="23"/>
    </location>
</feature>
<feature type="binding site" evidence="6">
    <location>
        <position position="517"/>
    </location>
    <ligand>
        <name>Mg(2+)</name>
        <dbReference type="ChEBI" id="CHEBI:18420"/>
    </ligand>
</feature>
<keyword evidence="1 6" id="KW-0479">Metal-binding</keyword>
<dbReference type="FunFam" id="3.40.50.300:FF:000692">
    <property type="entry name" value="Guanine nucleotide-binding protein subunit alpha"/>
    <property type="match status" value="1"/>
</dbReference>
<feature type="compositionally biased region" description="Polar residues" evidence="7">
    <location>
        <begin position="142"/>
        <end position="152"/>
    </location>
</feature>
<dbReference type="SUPFAM" id="SSF47895">
    <property type="entry name" value="Transducin (alpha subunit), insertion domain"/>
    <property type="match status" value="1"/>
</dbReference>
<evidence type="ECO:0000256" key="1">
    <source>
        <dbReference type="ARBA" id="ARBA00022723"/>
    </source>
</evidence>
<accession>A0A8X8XN99</accession>
<dbReference type="SUPFAM" id="SSF52540">
    <property type="entry name" value="P-loop containing nucleoside triphosphate hydrolases"/>
    <property type="match status" value="1"/>
</dbReference>
<dbReference type="InterPro" id="IPR053057">
    <property type="entry name" value="XLG_GTP-binding"/>
</dbReference>
<comment type="caution">
    <text evidence="8">The sequence shown here is derived from an EMBL/GenBank/DDBJ whole genome shotgun (WGS) entry which is preliminary data.</text>
</comment>
<gene>
    <name evidence="8" type="ORF">SASPL_122407</name>
</gene>
<organism evidence="8">
    <name type="scientific">Salvia splendens</name>
    <name type="common">Scarlet sage</name>
    <dbReference type="NCBI Taxonomy" id="180675"/>
    <lineage>
        <taxon>Eukaryota</taxon>
        <taxon>Viridiplantae</taxon>
        <taxon>Streptophyta</taxon>
        <taxon>Embryophyta</taxon>
        <taxon>Tracheophyta</taxon>
        <taxon>Spermatophyta</taxon>
        <taxon>Magnoliopsida</taxon>
        <taxon>eudicotyledons</taxon>
        <taxon>Gunneridae</taxon>
        <taxon>Pentapetalae</taxon>
        <taxon>asterids</taxon>
        <taxon>lamiids</taxon>
        <taxon>Lamiales</taxon>
        <taxon>Lamiaceae</taxon>
        <taxon>Nepetoideae</taxon>
        <taxon>Mentheae</taxon>
        <taxon>Salviinae</taxon>
        <taxon>Salvia</taxon>
        <taxon>Salvia subgen. Calosphace</taxon>
        <taxon>core Calosphace</taxon>
    </lineage>
</organism>
<evidence type="ECO:0000256" key="4">
    <source>
        <dbReference type="ARBA" id="ARBA00023224"/>
    </source>
</evidence>
<dbReference type="Gene3D" id="3.40.50.300">
    <property type="entry name" value="P-loop containing nucleotide triphosphate hydrolases"/>
    <property type="match status" value="1"/>
</dbReference>
<proteinExistence type="predicted"/>
<evidence type="ECO:0000313" key="8">
    <source>
        <dbReference type="EMBL" id="KAG6415008.1"/>
    </source>
</evidence>
<dbReference type="InterPro" id="IPR001019">
    <property type="entry name" value="Gprotein_alpha_su"/>
</dbReference>
<feature type="region of interest" description="Disordered" evidence="7">
    <location>
        <begin position="84"/>
        <end position="169"/>
    </location>
</feature>
<evidence type="ECO:0008006" key="10">
    <source>
        <dbReference type="Google" id="ProtNLM"/>
    </source>
</evidence>
<name>A0A8X8XN99_SALSN</name>
<dbReference type="Pfam" id="PF00503">
    <property type="entry name" value="G-alpha"/>
    <property type="match status" value="1"/>
</dbReference>
<dbReference type="SMART" id="SM00275">
    <property type="entry name" value="G_alpha"/>
    <property type="match status" value="1"/>
</dbReference>
<dbReference type="AlphaFoldDB" id="A0A8X8XN99"/>
<dbReference type="GO" id="GO:0031683">
    <property type="term" value="F:G-protein beta/gamma-subunit complex binding"/>
    <property type="evidence" value="ECO:0007669"/>
    <property type="project" value="InterPro"/>
</dbReference>
<reference evidence="8" key="2">
    <citation type="submission" date="2020-08" db="EMBL/GenBank/DDBJ databases">
        <title>Plant Genome Project.</title>
        <authorList>
            <person name="Zhang R.-G."/>
        </authorList>
    </citation>
    <scope>NUCLEOTIDE SEQUENCE</scope>
    <source>
        <strain evidence="8">Huo1</strain>
        <tissue evidence="8">Leaf</tissue>
    </source>
</reference>
<feature type="compositionally biased region" description="Basic and acidic residues" evidence="7">
    <location>
        <begin position="130"/>
        <end position="141"/>
    </location>
</feature>
<dbReference type="GO" id="GO:0005525">
    <property type="term" value="F:GTP binding"/>
    <property type="evidence" value="ECO:0007669"/>
    <property type="project" value="UniProtKB-KW"/>
</dbReference>
<keyword evidence="4" id="KW-0807">Transducer</keyword>
<keyword evidence="9" id="KW-1185">Reference proteome</keyword>
<evidence type="ECO:0000256" key="2">
    <source>
        <dbReference type="ARBA" id="ARBA00022741"/>
    </source>
</evidence>
<keyword evidence="2 5" id="KW-0547">Nucleotide-binding</keyword>
<dbReference type="GO" id="GO:0046872">
    <property type="term" value="F:metal ion binding"/>
    <property type="evidence" value="ECO:0007669"/>
    <property type="project" value="UniProtKB-KW"/>
</dbReference>